<dbReference type="SUPFAM" id="SSF53448">
    <property type="entry name" value="Nucleotide-diphospho-sugar transferases"/>
    <property type="match status" value="1"/>
</dbReference>
<keyword evidence="10" id="KW-0408">Iron</keyword>
<evidence type="ECO:0000256" key="6">
    <source>
        <dbReference type="ARBA" id="ARBA00022824"/>
    </source>
</evidence>
<evidence type="ECO:0000313" key="15">
    <source>
        <dbReference type="EMBL" id="CAH4038398.1"/>
    </source>
</evidence>
<comment type="caution">
    <text evidence="15">The sequence shown here is derived from an EMBL/GenBank/DDBJ whole genome shotgun (WGS) entry which is preliminary data.</text>
</comment>
<keyword evidence="7" id="KW-0847">Vitamin C</keyword>
<dbReference type="InterPro" id="IPR006620">
    <property type="entry name" value="Pro_4_hyd_alph"/>
</dbReference>
<comment type="cofactor">
    <cofactor evidence="1">
        <name>L-ascorbate</name>
        <dbReference type="ChEBI" id="CHEBI:38290"/>
    </cofactor>
</comment>
<comment type="catalytic activity">
    <reaction evidence="12">
        <text>L-lysyl-[collagen] + 2-oxoglutarate + O2 = (5R)-5-hydroxy-L-lysyl-[collagen] + succinate + CO2</text>
        <dbReference type="Rhea" id="RHEA:16569"/>
        <dbReference type="Rhea" id="RHEA-COMP:12751"/>
        <dbReference type="Rhea" id="RHEA-COMP:12752"/>
        <dbReference type="ChEBI" id="CHEBI:15379"/>
        <dbReference type="ChEBI" id="CHEBI:16526"/>
        <dbReference type="ChEBI" id="CHEBI:16810"/>
        <dbReference type="ChEBI" id="CHEBI:29969"/>
        <dbReference type="ChEBI" id="CHEBI:30031"/>
        <dbReference type="ChEBI" id="CHEBI:133442"/>
        <dbReference type="EC" id="1.14.11.4"/>
    </reaction>
</comment>
<feature type="domain" description="Fe2OG dioxygenase" evidence="14">
    <location>
        <begin position="636"/>
        <end position="729"/>
    </location>
</feature>
<dbReference type="InterPro" id="IPR005123">
    <property type="entry name" value="Oxoglu/Fe-dep_dioxygenase_dom"/>
</dbReference>
<evidence type="ECO:0000256" key="10">
    <source>
        <dbReference type="ARBA" id="ARBA00023004"/>
    </source>
</evidence>
<evidence type="ECO:0000256" key="3">
    <source>
        <dbReference type="ARBA" id="ARBA00012264"/>
    </source>
</evidence>
<dbReference type="InterPro" id="IPR029044">
    <property type="entry name" value="Nucleotide-diphossugar_trans"/>
</dbReference>
<keyword evidence="6" id="KW-0256">Endoplasmic reticulum</keyword>
<feature type="signal peptide" evidence="13">
    <location>
        <begin position="1"/>
        <end position="19"/>
    </location>
</feature>
<dbReference type="Proteomes" id="UP001152562">
    <property type="component" value="Unassembled WGS sequence"/>
</dbReference>
<evidence type="ECO:0000259" key="14">
    <source>
        <dbReference type="PROSITE" id="PS51471"/>
    </source>
</evidence>
<comment type="subcellular location">
    <subcellularLocation>
        <location evidence="2">Endoplasmic reticulum</location>
    </subcellularLocation>
</comment>
<protein>
    <recommendedName>
        <fullName evidence="3">procollagen-lysine 5-dioxygenase</fullName>
        <ecNumber evidence="3">1.14.11.4</ecNumber>
    </recommendedName>
</protein>
<dbReference type="InterPro" id="IPR050757">
    <property type="entry name" value="Collagen_mod_GT25"/>
</dbReference>
<evidence type="ECO:0000313" key="16">
    <source>
        <dbReference type="Proteomes" id="UP001152562"/>
    </source>
</evidence>
<dbReference type="EMBL" id="CALOZG010000087">
    <property type="protein sequence ID" value="CAH4038398.1"/>
    <property type="molecule type" value="Genomic_DNA"/>
</dbReference>
<organism evidence="15 16">
    <name type="scientific">Pieris brassicae</name>
    <name type="common">White butterfly</name>
    <name type="synonym">Large white butterfly</name>
    <dbReference type="NCBI Taxonomy" id="7116"/>
    <lineage>
        <taxon>Eukaryota</taxon>
        <taxon>Metazoa</taxon>
        <taxon>Ecdysozoa</taxon>
        <taxon>Arthropoda</taxon>
        <taxon>Hexapoda</taxon>
        <taxon>Insecta</taxon>
        <taxon>Pterygota</taxon>
        <taxon>Neoptera</taxon>
        <taxon>Endopterygota</taxon>
        <taxon>Lepidoptera</taxon>
        <taxon>Glossata</taxon>
        <taxon>Ditrysia</taxon>
        <taxon>Papilionoidea</taxon>
        <taxon>Pieridae</taxon>
        <taxon>Pierinae</taxon>
        <taxon>Pieris</taxon>
    </lineage>
</organism>
<dbReference type="InterPro" id="IPR044861">
    <property type="entry name" value="IPNS-like_FE2OG_OXY"/>
</dbReference>
<evidence type="ECO:0000256" key="9">
    <source>
        <dbReference type="ARBA" id="ARBA00023002"/>
    </source>
</evidence>
<dbReference type="Pfam" id="PF03171">
    <property type="entry name" value="2OG-FeII_Oxy"/>
    <property type="match status" value="1"/>
</dbReference>
<evidence type="ECO:0000256" key="7">
    <source>
        <dbReference type="ARBA" id="ARBA00022896"/>
    </source>
</evidence>
<accession>A0A9P0XL63</accession>
<dbReference type="GO" id="GO:0005783">
    <property type="term" value="C:endoplasmic reticulum"/>
    <property type="evidence" value="ECO:0007669"/>
    <property type="project" value="UniProtKB-SubCell"/>
</dbReference>
<dbReference type="Gene3D" id="2.60.120.620">
    <property type="entry name" value="q2cbj1_9rhob like domain"/>
    <property type="match status" value="1"/>
</dbReference>
<feature type="chain" id="PRO_5040140919" description="procollagen-lysine 5-dioxygenase" evidence="13">
    <location>
        <begin position="20"/>
        <end position="729"/>
    </location>
</feature>
<evidence type="ECO:0000256" key="11">
    <source>
        <dbReference type="ARBA" id="ARBA00023180"/>
    </source>
</evidence>
<reference evidence="15" key="1">
    <citation type="submission" date="2022-05" db="EMBL/GenBank/DDBJ databases">
        <authorList>
            <person name="Okamura Y."/>
        </authorList>
    </citation>
    <scope>NUCLEOTIDE SEQUENCE</scope>
</reference>
<evidence type="ECO:0000256" key="12">
    <source>
        <dbReference type="ARBA" id="ARBA00047930"/>
    </source>
</evidence>
<evidence type="ECO:0000256" key="8">
    <source>
        <dbReference type="ARBA" id="ARBA00022964"/>
    </source>
</evidence>
<evidence type="ECO:0000256" key="5">
    <source>
        <dbReference type="ARBA" id="ARBA00022729"/>
    </source>
</evidence>
<keyword evidence="11" id="KW-0325">Glycoprotein</keyword>
<dbReference type="GO" id="GO:0031418">
    <property type="term" value="F:L-ascorbic acid binding"/>
    <property type="evidence" value="ECO:0007669"/>
    <property type="project" value="UniProtKB-KW"/>
</dbReference>
<dbReference type="Pfam" id="PF25342">
    <property type="entry name" value="GT_PLOD"/>
    <property type="match status" value="1"/>
</dbReference>
<keyword evidence="9" id="KW-0560">Oxidoreductase</keyword>
<dbReference type="PANTHER" id="PTHR10730:SF45">
    <property type="entry name" value="PROCOLLAGEN-LYSINE,2-OXOGLUTARATE 5-DIOXYGENASE"/>
    <property type="match status" value="1"/>
</dbReference>
<dbReference type="InterPro" id="IPR057589">
    <property type="entry name" value="GT_PLOD"/>
</dbReference>
<dbReference type="GO" id="GO:0005506">
    <property type="term" value="F:iron ion binding"/>
    <property type="evidence" value="ECO:0007669"/>
    <property type="project" value="InterPro"/>
</dbReference>
<evidence type="ECO:0000256" key="2">
    <source>
        <dbReference type="ARBA" id="ARBA00004240"/>
    </source>
</evidence>
<gene>
    <name evidence="15" type="ORF">PIBRA_LOCUS13961</name>
</gene>
<dbReference type="SMART" id="SM00702">
    <property type="entry name" value="P4Hc"/>
    <property type="match status" value="1"/>
</dbReference>
<dbReference type="PANTHER" id="PTHR10730">
    <property type="entry name" value="PROCOLLAGEN-LYSINE,2-OXOGLUTARATE 5-DIOXYGENASE/GLYCOSYLTRANSFERASE 25 FAMILY MEMBER"/>
    <property type="match status" value="1"/>
</dbReference>
<keyword evidence="8" id="KW-0223">Dioxygenase</keyword>
<keyword evidence="4" id="KW-0479">Metal-binding</keyword>
<sequence length="729" mass="83652">MRWSLFWCLACLLSPTICASDSDDQTETPDVVVVTVGTEDTHGLQRFERSARINGVHVEVLGKGTAWRGGDMKRPGGGHKVNLLRDWIDQAYDSLDSDTLVIFTDSYDVVLLGGADELRERFLALRHRIIFAAEPFCWPDAGLAARYPPPDTSTPSPYLNSGGFIGRLEDLRRLIRAADIDDNADDQLHYTRLYLDPKVRADLDIVLDHNATIFQTLNGALSDVKLHSSEDGWAWLENIVSGTRPLILHGNGPAKLELNALSNYLPRVRTPDRCHICEELKTPLKDEPRVLLAVFIEQPTPFLDEFLQSILDIDYPKDKLELLVRNNVEYHETTVDAWFSRVSGKYASGKRLRPADQLPEHTARMIVLERATAGASSYVFSVDSVARVTPNTLRSLLESGVDVVAPFLARPGEAWSNFWGALSPDGYYVRAHDYMDIVNGKLRGLWSVPFINNCYLLKVDLFRQPRLKEVTFKVEGRDPDMVFCESLRERGVFMYVNNEEAYGHLINPEWFDPRHTNPDIYEIIHNRQEWEDRYISPEYWQSLEKTYEPSMPCPDVYWFPVVTPRFCKEWIEVMEAYGKWSDGSNKDTRLEGGYEAVPTRDIHMKQVGLETQWLRFLKDYIRPLQEKTFLGYYHDPPVSLMNFVVRYRPDEQPSLRPHHDSSTYTINLALNTVGEDYTGGGCRFIRYNCSVQDTKRGWILMHPGRLTHYHEGLKVISGTRYIMISFIDP</sequence>
<evidence type="ECO:0000256" key="1">
    <source>
        <dbReference type="ARBA" id="ARBA00001961"/>
    </source>
</evidence>
<dbReference type="EC" id="1.14.11.4" evidence="3"/>
<name>A0A9P0XL63_PIEBR</name>
<evidence type="ECO:0000256" key="13">
    <source>
        <dbReference type="SAM" id="SignalP"/>
    </source>
</evidence>
<proteinExistence type="predicted"/>
<dbReference type="PROSITE" id="PS51471">
    <property type="entry name" value="FE2OG_OXY"/>
    <property type="match status" value="1"/>
</dbReference>
<evidence type="ECO:0000256" key="4">
    <source>
        <dbReference type="ARBA" id="ARBA00022723"/>
    </source>
</evidence>
<dbReference type="GO" id="GO:0008475">
    <property type="term" value="F:procollagen-lysine 5-dioxygenase activity"/>
    <property type="evidence" value="ECO:0007669"/>
    <property type="project" value="UniProtKB-EC"/>
</dbReference>
<dbReference type="AlphaFoldDB" id="A0A9P0XL63"/>
<keyword evidence="5 13" id="KW-0732">Signal</keyword>
<keyword evidence="16" id="KW-1185">Reference proteome</keyword>